<dbReference type="Gene3D" id="1.10.287.730">
    <property type="entry name" value="Helix hairpin bin"/>
    <property type="match status" value="1"/>
</dbReference>
<feature type="compositionally biased region" description="Basic and acidic residues" evidence="7">
    <location>
        <begin position="14"/>
        <end position="23"/>
    </location>
</feature>
<dbReference type="PANTHER" id="PTHR22807:SF61">
    <property type="entry name" value="NOL1_NOP2_SUN FAMILY PROTEIN _ ANTITERMINATION NUSB DOMAIN-CONTAINING PROTEIN"/>
    <property type="match status" value="1"/>
</dbReference>
<dbReference type="PROSITE" id="PS01153">
    <property type="entry name" value="NOL1_NOP2_SUN"/>
    <property type="match status" value="1"/>
</dbReference>
<evidence type="ECO:0000259" key="8">
    <source>
        <dbReference type="PROSITE" id="PS51686"/>
    </source>
</evidence>
<feature type="binding site" evidence="6">
    <location>
        <begin position="300"/>
        <end position="306"/>
    </location>
    <ligand>
        <name>S-adenosyl-L-methionine</name>
        <dbReference type="ChEBI" id="CHEBI:59789"/>
    </ligand>
</feature>
<dbReference type="SUPFAM" id="SSF48013">
    <property type="entry name" value="NusB-like"/>
    <property type="match status" value="1"/>
</dbReference>
<dbReference type="InterPro" id="IPR029063">
    <property type="entry name" value="SAM-dependent_MTases_sf"/>
</dbReference>
<dbReference type="EC" id="2.1.1.176" evidence="9"/>
<sequence length="491" mass="52681">MDPTSSRRPAPRRPRPDAADRSVRGGVRPPADAATGAASSPVGQAAHGAPLWMLLDATAQALQAVRSGQSGTTALAAVDGALRPGVQALLFQALRHLGLAQAVRRQLAPRNPPPRVDALLCTALALAWDPAQAPYEPFTLVNQAVEAAKRQAATQPQSAFINACLRRFLRERDALVAAAQTDPVARWNHPAWWIDRLRQDHPAHWQQILAANNRHAPMALRVSMQKSTPAQYQQVLAAINIESSLVGSTGVELRQPVPVQQLPGFAEGTVSVQDAAAQQAAPLLLDGLDRAAPLRVLDACAAPGGKTAHILEWAGAGAPWQVTALEVDAQRSQRIHDTLQRLQLSAQVLVADAARPQDWWTQHCGGEPFDAILLDAPCTASGIVRRHPDVRWLRRPTDIAQLSRLQAQLLAALWPLVKPGGRLLYCTCSVFRAEGDEQVQAFLAHNTDARLLPSPGHLIPGNPDKAGALAENPSGDHDGFFYALLQKSPAA</sequence>
<dbReference type="InterPro" id="IPR049560">
    <property type="entry name" value="MeTrfase_RsmB-F_NOP2_cat"/>
</dbReference>
<feature type="domain" description="SAM-dependent MTase RsmB/NOP-type" evidence="8">
    <location>
        <begin position="208"/>
        <end position="488"/>
    </location>
</feature>
<dbReference type="PROSITE" id="PS51686">
    <property type="entry name" value="SAM_MT_RSMB_NOP"/>
    <property type="match status" value="1"/>
</dbReference>
<dbReference type="Pfam" id="PF01189">
    <property type="entry name" value="Methyltr_RsmB-F"/>
    <property type="match status" value="1"/>
</dbReference>
<gene>
    <name evidence="9" type="ORF">QE399_001673</name>
</gene>
<dbReference type="SUPFAM" id="SSF53335">
    <property type="entry name" value="S-adenosyl-L-methionine-dependent methyltransferases"/>
    <property type="match status" value="1"/>
</dbReference>
<evidence type="ECO:0000256" key="4">
    <source>
        <dbReference type="ARBA" id="ARBA00022691"/>
    </source>
</evidence>
<comment type="similarity">
    <text evidence="1 6">Belongs to the class I-like SAM-binding methyltransferase superfamily. RsmB/NOP family.</text>
</comment>
<organism evidence="9 10">
    <name type="scientific">Paracidovorax wautersii</name>
    <dbReference type="NCBI Taxonomy" id="1177982"/>
    <lineage>
        <taxon>Bacteria</taxon>
        <taxon>Pseudomonadati</taxon>
        <taxon>Pseudomonadota</taxon>
        <taxon>Betaproteobacteria</taxon>
        <taxon>Burkholderiales</taxon>
        <taxon>Comamonadaceae</taxon>
        <taxon>Paracidovorax</taxon>
    </lineage>
</organism>
<dbReference type="InterPro" id="IPR001678">
    <property type="entry name" value="MeTrfase_RsmB-F_NOP2_dom"/>
</dbReference>
<evidence type="ECO:0000256" key="7">
    <source>
        <dbReference type="SAM" id="MobiDB-lite"/>
    </source>
</evidence>
<dbReference type="CDD" id="cd02440">
    <property type="entry name" value="AdoMet_MTases"/>
    <property type="match status" value="1"/>
</dbReference>
<comment type="caution">
    <text evidence="9">The sequence shown here is derived from an EMBL/GenBank/DDBJ whole genome shotgun (WGS) entry which is preliminary data.</text>
</comment>
<reference evidence="9 10" key="1">
    <citation type="submission" date="2023-08" db="EMBL/GenBank/DDBJ databases">
        <title>Functional and genomic diversity of the sorghum phyllosphere microbiome.</title>
        <authorList>
            <person name="Shade A."/>
        </authorList>
    </citation>
    <scope>NUCLEOTIDE SEQUENCE [LARGE SCALE GENOMIC DNA]</scope>
    <source>
        <strain evidence="9 10">SORGH_AS_0335</strain>
    </source>
</reference>
<dbReference type="Proteomes" id="UP001267710">
    <property type="component" value="Unassembled WGS sequence"/>
</dbReference>
<accession>A0ABU1ICI8</accession>
<dbReference type="NCBIfam" id="NF008149">
    <property type="entry name" value="PRK10901.1"/>
    <property type="match status" value="1"/>
</dbReference>
<feature type="active site" description="Nucleophile" evidence="6">
    <location>
        <position position="428"/>
    </location>
</feature>
<dbReference type="PRINTS" id="PR02008">
    <property type="entry name" value="RCMTFAMILY"/>
</dbReference>
<evidence type="ECO:0000256" key="1">
    <source>
        <dbReference type="ARBA" id="ARBA00007494"/>
    </source>
</evidence>
<dbReference type="Gene3D" id="1.10.940.10">
    <property type="entry name" value="NusB-like"/>
    <property type="match status" value="1"/>
</dbReference>
<dbReference type="InterPro" id="IPR035926">
    <property type="entry name" value="NusB-like_sf"/>
</dbReference>
<dbReference type="Gene3D" id="3.40.50.150">
    <property type="entry name" value="Vaccinia Virus protein VP39"/>
    <property type="match status" value="1"/>
</dbReference>
<evidence type="ECO:0000313" key="9">
    <source>
        <dbReference type="EMBL" id="MDR6213984.1"/>
    </source>
</evidence>
<dbReference type="Pfam" id="PF22458">
    <property type="entry name" value="RsmF-B_ferredox"/>
    <property type="match status" value="1"/>
</dbReference>
<feature type="binding site" evidence="6">
    <location>
        <position position="352"/>
    </location>
    <ligand>
        <name>S-adenosyl-L-methionine</name>
        <dbReference type="ChEBI" id="CHEBI:59789"/>
    </ligand>
</feature>
<dbReference type="InterPro" id="IPR023267">
    <property type="entry name" value="RCMT"/>
</dbReference>
<dbReference type="InterPro" id="IPR004573">
    <property type="entry name" value="rRNA_ssu_MeTfrase_B"/>
</dbReference>
<keyword evidence="3 6" id="KW-0808">Transferase</keyword>
<dbReference type="InterPro" id="IPR018314">
    <property type="entry name" value="RsmB/NOL1/NOP2-like_CS"/>
</dbReference>
<feature type="binding site" evidence="6">
    <location>
        <position position="375"/>
    </location>
    <ligand>
        <name>S-adenosyl-L-methionine</name>
        <dbReference type="ChEBI" id="CHEBI:59789"/>
    </ligand>
</feature>
<proteinExistence type="inferred from homology"/>
<feature type="region of interest" description="Disordered" evidence="7">
    <location>
        <begin position="1"/>
        <end position="42"/>
    </location>
</feature>
<protein>
    <submittedName>
        <fullName evidence="9">16S rRNA (Cytosine967-C5)-methyltransferase</fullName>
        <ecNumber evidence="9">2.1.1.176</ecNumber>
    </submittedName>
</protein>
<dbReference type="PANTHER" id="PTHR22807">
    <property type="entry name" value="NOP2 YEAST -RELATED NOL1/NOP2/FMU SUN DOMAIN-CONTAINING"/>
    <property type="match status" value="1"/>
</dbReference>
<evidence type="ECO:0000256" key="6">
    <source>
        <dbReference type="PROSITE-ProRule" id="PRU01023"/>
    </source>
</evidence>
<keyword evidence="2 6" id="KW-0489">Methyltransferase</keyword>
<dbReference type="GO" id="GO:0008168">
    <property type="term" value="F:methyltransferase activity"/>
    <property type="evidence" value="ECO:0007669"/>
    <property type="project" value="UniProtKB-KW"/>
</dbReference>
<name>A0ABU1ICI8_9BURK</name>
<dbReference type="InterPro" id="IPR054728">
    <property type="entry name" value="RsmB-like_ferredoxin"/>
</dbReference>
<evidence type="ECO:0000256" key="3">
    <source>
        <dbReference type="ARBA" id="ARBA00022679"/>
    </source>
</evidence>
<dbReference type="EMBL" id="JAVIZX010000001">
    <property type="protein sequence ID" value="MDR6213984.1"/>
    <property type="molecule type" value="Genomic_DNA"/>
</dbReference>
<keyword evidence="5 6" id="KW-0694">RNA-binding</keyword>
<keyword evidence="4 6" id="KW-0949">S-adenosyl-L-methionine</keyword>
<evidence type="ECO:0000256" key="2">
    <source>
        <dbReference type="ARBA" id="ARBA00022603"/>
    </source>
</evidence>
<evidence type="ECO:0000313" key="10">
    <source>
        <dbReference type="Proteomes" id="UP001267710"/>
    </source>
</evidence>
<evidence type="ECO:0000256" key="5">
    <source>
        <dbReference type="ARBA" id="ARBA00022884"/>
    </source>
</evidence>
<dbReference type="GO" id="GO:0032259">
    <property type="term" value="P:methylation"/>
    <property type="evidence" value="ECO:0007669"/>
    <property type="project" value="UniProtKB-KW"/>
</dbReference>
<dbReference type="Gene3D" id="3.30.70.1170">
    <property type="entry name" value="Sun protein, domain 3"/>
    <property type="match status" value="1"/>
</dbReference>
<keyword evidence="10" id="KW-1185">Reference proteome</keyword>
<dbReference type="NCBIfam" id="TIGR00563">
    <property type="entry name" value="rsmB"/>
    <property type="match status" value="1"/>
</dbReference>
<feature type="binding site" evidence="6">
    <location>
        <position position="326"/>
    </location>
    <ligand>
        <name>S-adenosyl-L-methionine</name>
        <dbReference type="ChEBI" id="CHEBI:59789"/>
    </ligand>
</feature>